<sequence length="177" mass="20061">MAAVEVPQTLEYKGVQLNAAPVLEGHFARDYWSKTSVPSYQSPFQPKLLHSSKHKPEPRQTNDFEAKYNKVKAKLALLSSSASAPSSSSGKNKGYIAETYDWDKEEVSSNENEVTEVKALMALTNEERVFVIKESARNGEWVKISIQKVHTLLEMEDNDVRKSFIDYPCIDLNYVEE</sequence>
<evidence type="ECO:0008006" key="2">
    <source>
        <dbReference type="Google" id="ProtNLM"/>
    </source>
</evidence>
<dbReference type="AlphaFoldDB" id="A0A6L2MMR0"/>
<name>A0A6L2MMR0_TANCI</name>
<comment type="caution">
    <text evidence="1">The sequence shown here is derived from an EMBL/GenBank/DDBJ whole genome shotgun (WGS) entry which is preliminary data.</text>
</comment>
<protein>
    <recommendedName>
        <fullName evidence="2">Retrovirus-related Pol polyprotein from transposon TNT 1-94</fullName>
    </recommendedName>
</protein>
<reference evidence="1" key="1">
    <citation type="journal article" date="2019" name="Sci. Rep.">
        <title>Draft genome of Tanacetum cinerariifolium, the natural source of mosquito coil.</title>
        <authorList>
            <person name="Yamashiro T."/>
            <person name="Shiraishi A."/>
            <person name="Satake H."/>
            <person name="Nakayama K."/>
        </authorList>
    </citation>
    <scope>NUCLEOTIDE SEQUENCE</scope>
</reference>
<evidence type="ECO:0000313" key="1">
    <source>
        <dbReference type="EMBL" id="GEU74597.1"/>
    </source>
</evidence>
<organism evidence="1">
    <name type="scientific">Tanacetum cinerariifolium</name>
    <name type="common">Dalmatian daisy</name>
    <name type="synonym">Chrysanthemum cinerariifolium</name>
    <dbReference type="NCBI Taxonomy" id="118510"/>
    <lineage>
        <taxon>Eukaryota</taxon>
        <taxon>Viridiplantae</taxon>
        <taxon>Streptophyta</taxon>
        <taxon>Embryophyta</taxon>
        <taxon>Tracheophyta</taxon>
        <taxon>Spermatophyta</taxon>
        <taxon>Magnoliopsida</taxon>
        <taxon>eudicotyledons</taxon>
        <taxon>Gunneridae</taxon>
        <taxon>Pentapetalae</taxon>
        <taxon>asterids</taxon>
        <taxon>campanulids</taxon>
        <taxon>Asterales</taxon>
        <taxon>Asteraceae</taxon>
        <taxon>Asteroideae</taxon>
        <taxon>Anthemideae</taxon>
        <taxon>Anthemidinae</taxon>
        <taxon>Tanacetum</taxon>
    </lineage>
</organism>
<dbReference type="EMBL" id="BKCJ010006915">
    <property type="protein sequence ID" value="GEU74597.1"/>
    <property type="molecule type" value="Genomic_DNA"/>
</dbReference>
<accession>A0A6L2MMR0</accession>
<gene>
    <name evidence="1" type="ORF">Tci_046575</name>
</gene>
<proteinExistence type="predicted"/>